<dbReference type="InterPro" id="IPR008972">
    <property type="entry name" value="Cupredoxin"/>
</dbReference>
<feature type="chain" id="PRO_5014573418" evidence="6">
    <location>
        <begin position="27"/>
        <end position="167"/>
    </location>
</feature>
<dbReference type="InterPro" id="IPR039391">
    <property type="entry name" value="Phytocyanin-like"/>
</dbReference>
<keyword evidence="2" id="KW-1015">Disulfide bond</keyword>
<dbReference type="Pfam" id="PF02298">
    <property type="entry name" value="Cu_bind_like"/>
    <property type="match status" value="1"/>
</dbReference>
<dbReference type="SUPFAM" id="SSF49503">
    <property type="entry name" value="Cupredoxins"/>
    <property type="match status" value="1"/>
</dbReference>
<protein>
    <submittedName>
        <fullName evidence="8">Plastocyanin-like domain protein</fullName>
    </submittedName>
</protein>
<feature type="signal peptide" evidence="6">
    <location>
        <begin position="1"/>
        <end position="26"/>
    </location>
</feature>
<feature type="domain" description="Phytocyanin" evidence="7">
    <location>
        <begin position="27"/>
        <end position="128"/>
    </location>
</feature>
<dbReference type="OMA" id="HEHFHLE"/>
<name>G7K7P1_MEDTR</name>
<comment type="similarity">
    <text evidence="4">Belongs to the early nodulin-like (ENODL) family.</text>
</comment>
<evidence type="ECO:0000313" key="8">
    <source>
        <dbReference type="EMBL" id="AET00087.1"/>
    </source>
</evidence>
<accession>G7K7P1</accession>
<dbReference type="PROSITE" id="PS51485">
    <property type="entry name" value="PHYTOCYANIN"/>
    <property type="match status" value="1"/>
</dbReference>
<sequence length="167" mass="18993">MEVLSLNKNMLLKMIMMAMMWSMAKSVRHDVGGDDHGWNTNINMTKWSSDKHFHLNEWLFFGYDRHFFSVLEVNKTSYENCIDSGFIKNITTGVGREVFQLSEAKTHYFISGGGFCQRGVKVAIDVNEHVAPAPQPTPHKSSATSNIQIYHSLAVLILIFMCTNFLV</sequence>
<dbReference type="GO" id="GO:0005886">
    <property type="term" value="C:plasma membrane"/>
    <property type="evidence" value="ECO:0000318"/>
    <property type="project" value="GO_Central"/>
</dbReference>
<dbReference type="STRING" id="3880.G7K7P1"/>
<evidence type="ECO:0000256" key="6">
    <source>
        <dbReference type="SAM" id="SignalP"/>
    </source>
</evidence>
<organism evidence="8 10">
    <name type="scientific">Medicago truncatula</name>
    <name type="common">Barrel medic</name>
    <name type="synonym">Medicago tribuloides</name>
    <dbReference type="NCBI Taxonomy" id="3880"/>
    <lineage>
        <taxon>Eukaryota</taxon>
        <taxon>Viridiplantae</taxon>
        <taxon>Streptophyta</taxon>
        <taxon>Embryophyta</taxon>
        <taxon>Tracheophyta</taxon>
        <taxon>Spermatophyta</taxon>
        <taxon>Magnoliopsida</taxon>
        <taxon>eudicotyledons</taxon>
        <taxon>Gunneridae</taxon>
        <taxon>Pentapetalae</taxon>
        <taxon>rosids</taxon>
        <taxon>fabids</taxon>
        <taxon>Fabales</taxon>
        <taxon>Fabaceae</taxon>
        <taxon>Papilionoideae</taxon>
        <taxon>50 kb inversion clade</taxon>
        <taxon>NPAAA clade</taxon>
        <taxon>Hologalegina</taxon>
        <taxon>IRL clade</taxon>
        <taxon>Trifolieae</taxon>
        <taxon>Medicago</taxon>
    </lineage>
</organism>
<dbReference type="InterPro" id="IPR003245">
    <property type="entry name" value="Phytocyanin_dom"/>
</dbReference>
<evidence type="ECO:0000256" key="3">
    <source>
        <dbReference type="ARBA" id="ARBA00023180"/>
    </source>
</evidence>
<evidence type="ECO:0000256" key="2">
    <source>
        <dbReference type="ARBA" id="ARBA00023157"/>
    </source>
</evidence>
<proteinExistence type="inferred from homology"/>
<dbReference type="HOGENOM" id="CLU_058719_3_4_1"/>
<evidence type="ECO:0000313" key="10">
    <source>
        <dbReference type="Proteomes" id="UP000002051"/>
    </source>
</evidence>
<evidence type="ECO:0000313" key="9">
    <source>
        <dbReference type="EnsemblPlants" id="AET00087"/>
    </source>
</evidence>
<reference evidence="8 10" key="1">
    <citation type="journal article" date="2011" name="Nature">
        <title>The Medicago genome provides insight into the evolution of rhizobial symbioses.</title>
        <authorList>
            <person name="Young N.D."/>
            <person name="Debelle F."/>
            <person name="Oldroyd G.E."/>
            <person name="Geurts R."/>
            <person name="Cannon S.B."/>
            <person name="Udvardi M.K."/>
            <person name="Benedito V.A."/>
            <person name="Mayer K.F."/>
            <person name="Gouzy J."/>
            <person name="Schoof H."/>
            <person name="Van de Peer Y."/>
            <person name="Proost S."/>
            <person name="Cook D.R."/>
            <person name="Meyers B.C."/>
            <person name="Spannagl M."/>
            <person name="Cheung F."/>
            <person name="De Mita S."/>
            <person name="Krishnakumar V."/>
            <person name="Gundlach H."/>
            <person name="Zhou S."/>
            <person name="Mudge J."/>
            <person name="Bharti A.K."/>
            <person name="Murray J.D."/>
            <person name="Naoumkina M.A."/>
            <person name="Rosen B."/>
            <person name="Silverstein K.A."/>
            <person name="Tang H."/>
            <person name="Rombauts S."/>
            <person name="Zhao P.X."/>
            <person name="Zhou P."/>
            <person name="Barbe V."/>
            <person name="Bardou P."/>
            <person name="Bechner M."/>
            <person name="Bellec A."/>
            <person name="Berger A."/>
            <person name="Berges H."/>
            <person name="Bidwell S."/>
            <person name="Bisseling T."/>
            <person name="Choisne N."/>
            <person name="Couloux A."/>
            <person name="Denny R."/>
            <person name="Deshpande S."/>
            <person name="Dai X."/>
            <person name="Doyle J.J."/>
            <person name="Dudez A.M."/>
            <person name="Farmer A.D."/>
            <person name="Fouteau S."/>
            <person name="Franken C."/>
            <person name="Gibelin C."/>
            <person name="Gish J."/>
            <person name="Goldstein S."/>
            <person name="Gonzalez A.J."/>
            <person name="Green P.J."/>
            <person name="Hallab A."/>
            <person name="Hartog M."/>
            <person name="Hua A."/>
            <person name="Humphray S.J."/>
            <person name="Jeong D.H."/>
            <person name="Jing Y."/>
            <person name="Jocker A."/>
            <person name="Kenton S.M."/>
            <person name="Kim D.J."/>
            <person name="Klee K."/>
            <person name="Lai H."/>
            <person name="Lang C."/>
            <person name="Lin S."/>
            <person name="Macmil S.L."/>
            <person name="Magdelenat G."/>
            <person name="Matthews L."/>
            <person name="McCorrison J."/>
            <person name="Monaghan E.L."/>
            <person name="Mun J.H."/>
            <person name="Najar F.Z."/>
            <person name="Nicholson C."/>
            <person name="Noirot C."/>
            <person name="O'Bleness M."/>
            <person name="Paule C.R."/>
            <person name="Poulain J."/>
            <person name="Prion F."/>
            <person name="Qin B."/>
            <person name="Qu C."/>
            <person name="Retzel E.F."/>
            <person name="Riddle C."/>
            <person name="Sallet E."/>
            <person name="Samain S."/>
            <person name="Samson N."/>
            <person name="Sanders I."/>
            <person name="Saurat O."/>
            <person name="Scarpelli C."/>
            <person name="Schiex T."/>
            <person name="Segurens B."/>
            <person name="Severin A.J."/>
            <person name="Sherrier D.J."/>
            <person name="Shi R."/>
            <person name="Sims S."/>
            <person name="Singer S.R."/>
            <person name="Sinharoy S."/>
            <person name="Sterck L."/>
            <person name="Viollet A."/>
            <person name="Wang B.B."/>
            <person name="Wang K."/>
            <person name="Wang M."/>
            <person name="Wang X."/>
            <person name="Warfsmann J."/>
            <person name="Weissenbach J."/>
            <person name="White D.D."/>
            <person name="White J.D."/>
            <person name="Wiley G.B."/>
            <person name="Wincker P."/>
            <person name="Xing Y."/>
            <person name="Yang L."/>
            <person name="Yao Z."/>
            <person name="Ying F."/>
            <person name="Zhai J."/>
            <person name="Zhou L."/>
            <person name="Zuber A."/>
            <person name="Denarie J."/>
            <person name="Dixon R.A."/>
            <person name="May G.D."/>
            <person name="Schwartz D.C."/>
            <person name="Rogers J."/>
            <person name="Quetier F."/>
            <person name="Town C.D."/>
            <person name="Roe B.A."/>
        </authorList>
    </citation>
    <scope>NUCLEOTIDE SEQUENCE [LARGE SCALE GENOMIC DNA]</scope>
    <source>
        <strain evidence="8">A17</strain>
        <strain evidence="9 10">cv. Jemalong A17</strain>
    </source>
</reference>
<keyword evidence="3" id="KW-0325">Glycoprotein</keyword>
<evidence type="ECO:0000256" key="5">
    <source>
        <dbReference type="ARBA" id="ARBA00037626"/>
    </source>
</evidence>
<keyword evidence="10" id="KW-1185">Reference proteome</keyword>
<keyword evidence="1 6" id="KW-0732">Signal</keyword>
<dbReference type="AlphaFoldDB" id="G7K7P1"/>
<dbReference type="FunFam" id="2.60.40.420:FF:000018">
    <property type="entry name" value="Lamin-like protein"/>
    <property type="match status" value="1"/>
</dbReference>
<dbReference type="PANTHER" id="PTHR33021:SF482">
    <property type="entry name" value="EARLY NODULIN-LIKE PROTEIN"/>
    <property type="match status" value="1"/>
</dbReference>
<dbReference type="Proteomes" id="UP000002051">
    <property type="component" value="Chromosome 5"/>
</dbReference>
<reference evidence="8 10" key="2">
    <citation type="journal article" date="2014" name="BMC Genomics">
        <title>An improved genome release (version Mt4.0) for the model legume Medicago truncatula.</title>
        <authorList>
            <person name="Tang H."/>
            <person name="Krishnakumar V."/>
            <person name="Bidwell S."/>
            <person name="Rosen B."/>
            <person name="Chan A."/>
            <person name="Zhou S."/>
            <person name="Gentzbittel L."/>
            <person name="Childs K.L."/>
            <person name="Yandell M."/>
            <person name="Gundlach H."/>
            <person name="Mayer K.F."/>
            <person name="Schwartz D.C."/>
            <person name="Town C.D."/>
        </authorList>
    </citation>
    <scope>GENOME REANNOTATION</scope>
    <source>
        <strain evidence="9 10">cv. Jemalong A17</strain>
    </source>
</reference>
<dbReference type="KEGG" id="mtr:11434723"/>
<dbReference type="OrthoDB" id="676939at2759"/>
<dbReference type="PaxDb" id="3880-AET00087"/>
<dbReference type="EMBL" id="CM001221">
    <property type="protein sequence ID" value="AET00087.1"/>
    <property type="molecule type" value="Genomic_DNA"/>
</dbReference>
<reference evidence="9" key="3">
    <citation type="submission" date="2015-04" db="UniProtKB">
        <authorList>
            <consortium name="EnsemblPlants"/>
        </authorList>
    </citation>
    <scope>IDENTIFICATION</scope>
    <source>
        <strain evidence="9">cv. Jemalong A17</strain>
    </source>
</reference>
<dbReference type="GO" id="GO:0009055">
    <property type="term" value="F:electron transfer activity"/>
    <property type="evidence" value="ECO:0007669"/>
    <property type="project" value="InterPro"/>
</dbReference>
<comment type="function">
    <text evidence="5">May act as a carbohydrate transporter.</text>
</comment>
<dbReference type="eggNOG" id="ENOG502S139">
    <property type="taxonomic scope" value="Eukaryota"/>
</dbReference>
<evidence type="ECO:0000256" key="1">
    <source>
        <dbReference type="ARBA" id="ARBA00022729"/>
    </source>
</evidence>
<dbReference type="Gene3D" id="2.60.40.420">
    <property type="entry name" value="Cupredoxins - blue copper proteins"/>
    <property type="match status" value="1"/>
</dbReference>
<dbReference type="EnsemblPlants" id="AET00087">
    <property type="protein sequence ID" value="AET00087"/>
    <property type="gene ID" value="MTR_5g088180"/>
</dbReference>
<evidence type="ECO:0000256" key="4">
    <source>
        <dbReference type="ARBA" id="ARBA00035011"/>
    </source>
</evidence>
<evidence type="ECO:0000259" key="7">
    <source>
        <dbReference type="PROSITE" id="PS51485"/>
    </source>
</evidence>
<dbReference type="PANTHER" id="PTHR33021">
    <property type="entry name" value="BLUE COPPER PROTEIN"/>
    <property type="match status" value="1"/>
</dbReference>
<gene>
    <name evidence="9" type="primary">11434723</name>
    <name evidence="8" type="ordered locus">MTR_5g088180</name>
</gene>